<dbReference type="InterPro" id="IPR029044">
    <property type="entry name" value="Nucleotide-diphossugar_trans"/>
</dbReference>
<dbReference type="Pfam" id="PF00535">
    <property type="entry name" value="Glycos_transf_2"/>
    <property type="match status" value="1"/>
</dbReference>
<dbReference type="PANTHER" id="PTHR43630:SF2">
    <property type="entry name" value="GLYCOSYLTRANSFERASE"/>
    <property type="match status" value="1"/>
</dbReference>
<dbReference type="Proteomes" id="UP000283501">
    <property type="component" value="Unassembled WGS sequence"/>
</dbReference>
<dbReference type="AlphaFoldDB" id="A0A413DIC9"/>
<dbReference type="InterPro" id="IPR001173">
    <property type="entry name" value="Glyco_trans_2-like"/>
</dbReference>
<keyword evidence="2" id="KW-0808">Transferase</keyword>
<dbReference type="EMBL" id="QSAZ01000014">
    <property type="protein sequence ID" value="RGW85784.1"/>
    <property type="molecule type" value="Genomic_DNA"/>
</dbReference>
<sequence length="410" mass="48152">MKELLLQDVNYPIEIEKIVSQNIIDNNDMVKITAAIICKDEEKTIERCIKSIENKVDEIVIIDTGSIDSTIDVVNNMKIDKVKIYQISWNNSFASARNYALDKVTYKWVFFIDADEYLIDEQLDLHRILKLLDEYKSVNKTVFSPKIIDANGHCSIGVGRIFKKNSHLIYYGDVHEEVRIKKQDGYDIPENISLNITLMHDGYTDEIMSKKDKTNRNMNLIKKMLVKEHDNLRWIFFYLRDGENILDLNEIQRITEKSILIYPPKGFSKSNIVDNQYTYPILSIYISKMICSETDTKKIYSLIDILESINKENNDAIFYRTILKINEIRREEKQLLIKLIGYRKDNIKPQYGAMHSEGKNIDLLMGYFLFRLGYIEVAKKYFDYVNDFGDNNIFIMEYKNIVKSILSLYC</sequence>
<gene>
    <name evidence="3" type="ORF">DW703_02210</name>
    <name evidence="2" type="ORF">DWV45_12830</name>
</gene>
<dbReference type="EMBL" id="QSKY01000002">
    <property type="protein sequence ID" value="RHF07992.1"/>
    <property type="molecule type" value="Genomic_DNA"/>
</dbReference>
<accession>A0A413DIC9</accession>
<reference evidence="4 5" key="1">
    <citation type="submission" date="2018-08" db="EMBL/GenBank/DDBJ databases">
        <title>A genome reference for cultivated species of the human gut microbiota.</title>
        <authorList>
            <person name="Zou Y."/>
            <person name="Xue W."/>
            <person name="Luo G."/>
        </authorList>
    </citation>
    <scope>NUCLEOTIDE SEQUENCE [LARGE SCALE GENOMIC DNA]</scope>
    <source>
        <strain evidence="2 5">AF06-19</strain>
        <strain evidence="3 4">AM26-2LB</strain>
    </source>
</reference>
<comment type="caution">
    <text evidence="2">The sequence shown here is derived from an EMBL/GenBank/DDBJ whole genome shotgun (WGS) entry which is preliminary data.</text>
</comment>
<feature type="domain" description="Glycosyltransferase 2-like" evidence="1">
    <location>
        <begin position="35"/>
        <end position="137"/>
    </location>
</feature>
<dbReference type="GO" id="GO:0016740">
    <property type="term" value="F:transferase activity"/>
    <property type="evidence" value="ECO:0007669"/>
    <property type="project" value="UniProtKB-KW"/>
</dbReference>
<organism evidence="2 5">
    <name type="scientific">Agathobacter rectalis</name>
    <dbReference type="NCBI Taxonomy" id="39491"/>
    <lineage>
        <taxon>Bacteria</taxon>
        <taxon>Bacillati</taxon>
        <taxon>Bacillota</taxon>
        <taxon>Clostridia</taxon>
        <taxon>Lachnospirales</taxon>
        <taxon>Lachnospiraceae</taxon>
        <taxon>Agathobacter</taxon>
    </lineage>
</organism>
<evidence type="ECO:0000313" key="2">
    <source>
        <dbReference type="EMBL" id="RGW85784.1"/>
    </source>
</evidence>
<dbReference type="Proteomes" id="UP000283683">
    <property type="component" value="Unassembled WGS sequence"/>
</dbReference>
<proteinExistence type="predicted"/>
<dbReference type="PANTHER" id="PTHR43630">
    <property type="entry name" value="POLY-BETA-1,6-N-ACETYL-D-GLUCOSAMINE SYNTHASE"/>
    <property type="match status" value="1"/>
</dbReference>
<evidence type="ECO:0000313" key="5">
    <source>
        <dbReference type="Proteomes" id="UP000283683"/>
    </source>
</evidence>
<evidence type="ECO:0000313" key="4">
    <source>
        <dbReference type="Proteomes" id="UP000283501"/>
    </source>
</evidence>
<dbReference type="Gene3D" id="3.90.550.10">
    <property type="entry name" value="Spore Coat Polysaccharide Biosynthesis Protein SpsA, Chain A"/>
    <property type="match status" value="1"/>
</dbReference>
<protein>
    <submittedName>
        <fullName evidence="2">Glycosyltransferase family 2 protein</fullName>
    </submittedName>
</protein>
<evidence type="ECO:0000313" key="3">
    <source>
        <dbReference type="EMBL" id="RHF07992.1"/>
    </source>
</evidence>
<dbReference type="SUPFAM" id="SSF53448">
    <property type="entry name" value="Nucleotide-diphospho-sugar transferases"/>
    <property type="match status" value="1"/>
</dbReference>
<name>A0A413DIC9_9FIRM</name>
<evidence type="ECO:0000259" key="1">
    <source>
        <dbReference type="Pfam" id="PF00535"/>
    </source>
</evidence>
<dbReference type="RefSeq" id="WP_118140303.1">
    <property type="nucleotide sequence ID" value="NZ_QSAZ01000014.1"/>
</dbReference>
<dbReference type="CDD" id="cd02511">
    <property type="entry name" value="Beta4Glucosyltransferase"/>
    <property type="match status" value="1"/>
</dbReference>